<dbReference type="AlphaFoldDB" id="A0A916S8C3"/>
<dbReference type="EMBL" id="BMGB01000001">
    <property type="protein sequence ID" value="GGA89624.1"/>
    <property type="molecule type" value="Genomic_DNA"/>
</dbReference>
<name>A0A916S8C3_9MICO</name>
<dbReference type="RefSeq" id="WP_188508714.1">
    <property type="nucleotide sequence ID" value="NZ_BMGB01000001.1"/>
</dbReference>
<feature type="transmembrane region" description="Helical" evidence="2">
    <location>
        <begin position="170"/>
        <end position="195"/>
    </location>
</feature>
<feature type="transmembrane region" description="Helical" evidence="2">
    <location>
        <begin position="202"/>
        <end position="229"/>
    </location>
</feature>
<feature type="transmembrane region" description="Helical" evidence="2">
    <location>
        <begin position="137"/>
        <end position="158"/>
    </location>
</feature>
<feature type="transmembrane region" description="Helical" evidence="2">
    <location>
        <begin position="235"/>
        <end position="257"/>
    </location>
</feature>
<evidence type="ECO:0000313" key="3">
    <source>
        <dbReference type="EMBL" id="GGA89624.1"/>
    </source>
</evidence>
<keyword evidence="4" id="KW-1185">Reference proteome</keyword>
<protein>
    <submittedName>
        <fullName evidence="3">Uncharacterized protein</fullName>
    </submittedName>
</protein>
<keyword evidence="2" id="KW-0812">Transmembrane</keyword>
<accession>A0A916S8C3</accession>
<proteinExistence type="predicted"/>
<organism evidence="3 4">
    <name type="scientific">Conyzicola nivalis</name>
    <dbReference type="NCBI Taxonomy" id="1477021"/>
    <lineage>
        <taxon>Bacteria</taxon>
        <taxon>Bacillati</taxon>
        <taxon>Actinomycetota</taxon>
        <taxon>Actinomycetes</taxon>
        <taxon>Micrococcales</taxon>
        <taxon>Microbacteriaceae</taxon>
        <taxon>Conyzicola</taxon>
    </lineage>
</organism>
<keyword evidence="2" id="KW-0472">Membrane</keyword>
<reference evidence="3" key="1">
    <citation type="journal article" date="2014" name="Int. J. Syst. Evol. Microbiol.">
        <title>Complete genome sequence of Corynebacterium casei LMG S-19264T (=DSM 44701T), isolated from a smear-ripened cheese.</title>
        <authorList>
            <consortium name="US DOE Joint Genome Institute (JGI-PGF)"/>
            <person name="Walter F."/>
            <person name="Albersmeier A."/>
            <person name="Kalinowski J."/>
            <person name="Ruckert C."/>
        </authorList>
    </citation>
    <scope>NUCLEOTIDE SEQUENCE</scope>
    <source>
        <strain evidence="3">CGMCC 1.12813</strain>
    </source>
</reference>
<dbReference type="Proteomes" id="UP000606922">
    <property type="component" value="Unassembled WGS sequence"/>
</dbReference>
<keyword evidence="2" id="KW-1133">Transmembrane helix</keyword>
<gene>
    <name evidence="3" type="ORF">GCM10010979_00420</name>
</gene>
<evidence type="ECO:0000256" key="2">
    <source>
        <dbReference type="SAM" id="Phobius"/>
    </source>
</evidence>
<feature type="region of interest" description="Disordered" evidence="1">
    <location>
        <begin position="346"/>
        <end position="367"/>
    </location>
</feature>
<comment type="caution">
    <text evidence="3">The sequence shown here is derived from an EMBL/GenBank/DDBJ whole genome shotgun (WGS) entry which is preliminary data.</text>
</comment>
<sequence>MLIEELVTRVNATLEHPEYAVTWFQQGQYSDTNYTIVPLPGGQFALHRPTGRGGNYLDRDYDHGGRPRIFHSEDAVCDYVWEQLTKTRPPTETASLPPAEELAQLRLKLLPGGSPDDPGTPLGPVRSRPYPKALRPLAQLGWTCLAAVWGAATVSLVVSLAPGEHGPSPSVFFVIATSFCVALVTWIGAIVGLLVTARSLSAVVVFVANAAFAALGGALTVIVGGFGLGWARESFWPWVNGGALVPALVVAVVVRALGASAAKRRYVDVEGMVARLERTVPEMRGQMERYRADARPQGRIGISPLETGGFAVYRRNDDRDGWSRAADSAGAPIVLDDEAAVSQFVQDEGAALTAPKPPTPSGPGVGG</sequence>
<evidence type="ECO:0000256" key="1">
    <source>
        <dbReference type="SAM" id="MobiDB-lite"/>
    </source>
</evidence>
<reference evidence="3" key="2">
    <citation type="submission" date="2020-09" db="EMBL/GenBank/DDBJ databases">
        <authorList>
            <person name="Sun Q."/>
            <person name="Zhou Y."/>
        </authorList>
    </citation>
    <scope>NUCLEOTIDE SEQUENCE</scope>
    <source>
        <strain evidence="3">CGMCC 1.12813</strain>
    </source>
</reference>
<evidence type="ECO:0000313" key="4">
    <source>
        <dbReference type="Proteomes" id="UP000606922"/>
    </source>
</evidence>